<feature type="compositionally biased region" description="Low complexity" evidence="1">
    <location>
        <begin position="300"/>
        <end position="312"/>
    </location>
</feature>
<dbReference type="Pfam" id="PF06456">
    <property type="entry name" value="Arfaptin"/>
    <property type="match status" value="1"/>
</dbReference>
<organism evidence="3 4">
    <name type="scientific">Trichobilharzia regenti</name>
    <name type="common">Nasal bird schistosome</name>
    <dbReference type="NCBI Taxonomy" id="157069"/>
    <lineage>
        <taxon>Eukaryota</taxon>
        <taxon>Metazoa</taxon>
        <taxon>Spiralia</taxon>
        <taxon>Lophotrochozoa</taxon>
        <taxon>Platyhelminthes</taxon>
        <taxon>Trematoda</taxon>
        <taxon>Digenea</taxon>
        <taxon>Strigeidida</taxon>
        <taxon>Schistosomatoidea</taxon>
        <taxon>Schistosomatidae</taxon>
        <taxon>Trichobilharzia</taxon>
    </lineage>
</organism>
<dbReference type="FunFam" id="1.20.1270.60:FF:000068">
    <property type="entry name" value="Islet cell autoantigen"/>
    <property type="match status" value="1"/>
</dbReference>
<evidence type="ECO:0000313" key="4">
    <source>
        <dbReference type="WBParaSite" id="TREG1_132640.1"/>
    </source>
</evidence>
<feature type="region of interest" description="Disordered" evidence="1">
    <location>
        <begin position="283"/>
        <end position="321"/>
    </location>
</feature>
<evidence type="ECO:0000256" key="1">
    <source>
        <dbReference type="SAM" id="MobiDB-lite"/>
    </source>
</evidence>
<dbReference type="GO" id="GO:0005794">
    <property type="term" value="C:Golgi apparatus"/>
    <property type="evidence" value="ECO:0007669"/>
    <property type="project" value="TreeGrafter"/>
</dbReference>
<evidence type="ECO:0000313" key="3">
    <source>
        <dbReference type="Proteomes" id="UP000050795"/>
    </source>
</evidence>
<feature type="domain" description="AH" evidence="2">
    <location>
        <begin position="49"/>
        <end position="252"/>
    </location>
</feature>
<dbReference type="InterPro" id="IPR024114">
    <property type="entry name" value="Islet_autoAg_Ica1/Ica1-like"/>
</dbReference>
<sequence>MTSCYDASFDRYIQKTDDSKSHKLKNAFWTTKQVVITKLRRKQDENIVASDSDLDAKLELLKSVQTTCRDLDSILGRYQRTICYLSQAENEMGRFLKQYSLEDKTQAGKIMSAVGKALSSSAQQRLALLNPLDRVHQEVKTFRQRAITDTLNTVKRMEHGRTEYRGALLWMKNVSSELDPDTYKQLEKFRCVQAQVRKAKASFDRLKVDSMQKVDLLAASRCNMLSHVLVGYQNTLLVFLEKTSHMMVAVAESFRGYQYYEFSVLRHLRPESRKLAGYKGDDVNEWRDDETKSTTDTKDNTNSSNNNNNNSTTDKHETREINLIANEEELDKRLDEIFRENNPNSSNQNITDINSTGHTYSEEMLKNINLRTDDNQDGNTDFLSESNENVPAEHRDLFSDLFSMDTKNDKFVGQSSGVDIPSFDSTNKSGLFAAEWDAVFGEFDRQPSQNDDFGPMQSVESKETFKTPMLPSHLLDKQFQDLFNPMNTNNKSVIQPIKSTMDTFSQNIVDNNNKPGNLPKEAENPLATGSHATKVPSKQPPTNLDAWMNLFADLGAIGNPDSISKKDGQITDA</sequence>
<reference evidence="4" key="2">
    <citation type="submission" date="2023-11" db="UniProtKB">
        <authorList>
            <consortium name="WormBaseParasite"/>
        </authorList>
    </citation>
    <scope>IDENTIFICATION</scope>
</reference>
<dbReference type="SMART" id="SM01015">
    <property type="entry name" value="Arfaptin"/>
    <property type="match status" value="1"/>
</dbReference>
<dbReference type="PANTHER" id="PTHR10164:SF4">
    <property type="entry name" value="GH23156P"/>
    <property type="match status" value="1"/>
</dbReference>
<feature type="compositionally biased region" description="Basic and acidic residues" evidence="1">
    <location>
        <begin position="283"/>
        <end position="299"/>
    </location>
</feature>
<accession>A0AA85J7Z7</accession>
<dbReference type="InterPro" id="IPR006723">
    <property type="entry name" value="Islet_autoAg_Ica1_C"/>
</dbReference>
<feature type="region of interest" description="Disordered" evidence="1">
    <location>
        <begin position="510"/>
        <end position="541"/>
    </location>
</feature>
<dbReference type="GO" id="GO:0051049">
    <property type="term" value="P:regulation of transport"/>
    <property type="evidence" value="ECO:0007669"/>
    <property type="project" value="TreeGrafter"/>
</dbReference>
<dbReference type="InterPro" id="IPR027267">
    <property type="entry name" value="AH/BAR_dom_sf"/>
</dbReference>
<dbReference type="GO" id="GO:0019904">
    <property type="term" value="F:protein domain specific binding"/>
    <property type="evidence" value="ECO:0007669"/>
    <property type="project" value="InterPro"/>
</dbReference>
<dbReference type="Gene3D" id="1.20.1270.60">
    <property type="entry name" value="Arfaptin homology (AH) domain/BAR domain"/>
    <property type="match status" value="1"/>
</dbReference>
<evidence type="ECO:0000259" key="2">
    <source>
        <dbReference type="PROSITE" id="PS50870"/>
    </source>
</evidence>
<keyword evidence="3" id="KW-1185">Reference proteome</keyword>
<dbReference type="WBParaSite" id="TREG1_132640.1">
    <property type="protein sequence ID" value="TREG1_132640.1"/>
    <property type="gene ID" value="TREG1_132640"/>
</dbReference>
<dbReference type="Pfam" id="PF04629">
    <property type="entry name" value="ICA69"/>
    <property type="match status" value="1"/>
</dbReference>
<protein>
    <recommendedName>
        <fullName evidence="2">AH domain-containing protein</fullName>
    </recommendedName>
</protein>
<reference evidence="3" key="1">
    <citation type="submission" date="2022-06" db="EMBL/GenBank/DDBJ databases">
        <authorList>
            <person name="Berger JAMES D."/>
            <person name="Berger JAMES D."/>
        </authorList>
    </citation>
    <scope>NUCLEOTIDE SEQUENCE [LARGE SCALE GENOMIC DNA]</scope>
</reference>
<dbReference type="PANTHER" id="PTHR10164">
    <property type="entry name" value="ISLET CELL AUTOANTIGEN 1"/>
    <property type="match status" value="1"/>
</dbReference>
<dbReference type="PROSITE" id="PS50870">
    <property type="entry name" value="AH"/>
    <property type="match status" value="1"/>
</dbReference>
<dbReference type="Proteomes" id="UP000050795">
    <property type="component" value="Unassembled WGS sequence"/>
</dbReference>
<name>A0AA85J7Z7_TRIRE</name>
<dbReference type="InterPro" id="IPR010504">
    <property type="entry name" value="AH_dom"/>
</dbReference>
<dbReference type="SUPFAM" id="SSF103657">
    <property type="entry name" value="BAR/IMD domain-like"/>
    <property type="match status" value="1"/>
</dbReference>
<proteinExistence type="predicted"/>
<dbReference type="SMART" id="SM01237">
    <property type="entry name" value="ICA69"/>
    <property type="match status" value="1"/>
</dbReference>
<dbReference type="AlphaFoldDB" id="A0AA85J7Z7"/>